<keyword evidence="2" id="KW-1185">Reference proteome</keyword>
<dbReference type="OrthoDB" id="3561385at2759"/>
<dbReference type="EMBL" id="PQXL01000482">
    <property type="protein sequence ID" value="THV45483.1"/>
    <property type="molecule type" value="Genomic_DNA"/>
</dbReference>
<proteinExistence type="predicted"/>
<accession>A0A4S8QKT1</accession>
<dbReference type="Proteomes" id="UP000308671">
    <property type="component" value="Unassembled WGS sequence"/>
</dbReference>
<sequence length="151" mass="17090">MLILSEVPPCLDNIPNSSSSFPFNATPEKEELFNMQQLLTIFLKFPKLSSNLIRTKNFHGRDRPNRERPLPRRVIIPQDVSIRLASPTIIPSVKTKFAASRNTEMLAWEAFQEAVRVQARAVAAYQNAVSNFKLVWEEARNVSAIVKPATV</sequence>
<evidence type="ECO:0000313" key="2">
    <source>
        <dbReference type="Proteomes" id="UP000308671"/>
    </source>
</evidence>
<comment type="caution">
    <text evidence="1">The sequence shown here is derived from an EMBL/GenBank/DDBJ whole genome shotgun (WGS) entry which is preliminary data.</text>
</comment>
<protein>
    <submittedName>
        <fullName evidence="1">Uncharacterized protein</fullName>
    </submittedName>
</protein>
<name>A0A4S8QKT1_9HELO</name>
<evidence type="ECO:0000313" key="1">
    <source>
        <dbReference type="EMBL" id="THV45483.1"/>
    </source>
</evidence>
<gene>
    <name evidence="1" type="ORF">BGAL_0483g00060</name>
</gene>
<organism evidence="1 2">
    <name type="scientific">Botrytis galanthina</name>
    <dbReference type="NCBI Taxonomy" id="278940"/>
    <lineage>
        <taxon>Eukaryota</taxon>
        <taxon>Fungi</taxon>
        <taxon>Dikarya</taxon>
        <taxon>Ascomycota</taxon>
        <taxon>Pezizomycotina</taxon>
        <taxon>Leotiomycetes</taxon>
        <taxon>Helotiales</taxon>
        <taxon>Sclerotiniaceae</taxon>
        <taxon>Botrytis</taxon>
    </lineage>
</organism>
<dbReference type="AlphaFoldDB" id="A0A4S8QKT1"/>
<reference evidence="1 2" key="1">
    <citation type="submission" date="2017-12" db="EMBL/GenBank/DDBJ databases">
        <title>Comparative genomics of Botrytis spp.</title>
        <authorList>
            <person name="Valero-Jimenez C.A."/>
            <person name="Tapia P."/>
            <person name="Veloso J."/>
            <person name="Silva-Moreno E."/>
            <person name="Staats M."/>
            <person name="Valdes J.H."/>
            <person name="Van Kan J.A.L."/>
        </authorList>
    </citation>
    <scope>NUCLEOTIDE SEQUENCE [LARGE SCALE GENOMIC DNA]</scope>
    <source>
        <strain evidence="1 2">MUCL435</strain>
    </source>
</reference>